<evidence type="ECO:0000313" key="3">
    <source>
        <dbReference type="Proteomes" id="UP000747110"/>
    </source>
</evidence>
<proteinExistence type="predicted"/>
<accession>A0A8J4FVI3</accession>
<gene>
    <name evidence="2" type="ORF">Vretifemale_15760</name>
</gene>
<reference evidence="2" key="1">
    <citation type="journal article" date="2021" name="Proc. Natl. Acad. Sci. U.S.A.">
        <title>Three genomes in the algal genus Volvox reveal the fate of a haploid sex-determining region after a transition to homothallism.</title>
        <authorList>
            <person name="Yamamoto K."/>
            <person name="Hamaji T."/>
            <person name="Kawai-Toyooka H."/>
            <person name="Matsuzaki R."/>
            <person name="Takahashi F."/>
            <person name="Nishimura Y."/>
            <person name="Kawachi M."/>
            <person name="Noguchi H."/>
            <person name="Minakuchi Y."/>
            <person name="Umen J.G."/>
            <person name="Toyoda A."/>
            <person name="Nozaki H."/>
        </authorList>
    </citation>
    <scope>NUCLEOTIDE SEQUENCE</scope>
    <source>
        <strain evidence="2">NIES-3786</strain>
    </source>
</reference>
<feature type="region of interest" description="Disordered" evidence="1">
    <location>
        <begin position="29"/>
        <end position="51"/>
    </location>
</feature>
<dbReference type="AlphaFoldDB" id="A0A8J4FVI3"/>
<feature type="region of interest" description="Disordered" evidence="1">
    <location>
        <begin position="235"/>
        <end position="256"/>
    </location>
</feature>
<evidence type="ECO:0000313" key="2">
    <source>
        <dbReference type="EMBL" id="GIL87726.1"/>
    </source>
</evidence>
<feature type="compositionally biased region" description="Basic and acidic residues" evidence="1">
    <location>
        <begin position="245"/>
        <end position="256"/>
    </location>
</feature>
<protein>
    <submittedName>
        <fullName evidence="2">Uncharacterized protein</fullName>
    </submittedName>
</protein>
<dbReference type="Proteomes" id="UP000747110">
    <property type="component" value="Unassembled WGS sequence"/>
</dbReference>
<dbReference type="EMBL" id="BNCP01000041">
    <property type="protein sequence ID" value="GIL87726.1"/>
    <property type="molecule type" value="Genomic_DNA"/>
</dbReference>
<sequence>MAYDCDIDDPFDRLINGDDYASDNVSEEELLADEGEDSEIVEDEDAAGAADNEDVALNEEEVFWSALPSNIVESIPKPVRNSLFQSFTKNGEDISVAYEILKSTVAYQNVTLKDISDLFTASYTFLEPISVFAFISAVAGNLRPQSVQMAPVGGKSGGSSSGHGLCVRIFLFHKQQPWKPGGGDKIYAAMDICSNLGGAWLAHNVHVWQVIFCPGLGQGCNEGVTAAAGSAEDNGNVKKCFGSEPEGRQDHGNNRM</sequence>
<name>A0A8J4FVI3_9CHLO</name>
<keyword evidence="3" id="KW-1185">Reference proteome</keyword>
<comment type="caution">
    <text evidence="2">The sequence shown here is derived from an EMBL/GenBank/DDBJ whole genome shotgun (WGS) entry which is preliminary data.</text>
</comment>
<evidence type="ECO:0000256" key="1">
    <source>
        <dbReference type="SAM" id="MobiDB-lite"/>
    </source>
</evidence>
<organism evidence="2 3">
    <name type="scientific">Volvox reticuliferus</name>
    <dbReference type="NCBI Taxonomy" id="1737510"/>
    <lineage>
        <taxon>Eukaryota</taxon>
        <taxon>Viridiplantae</taxon>
        <taxon>Chlorophyta</taxon>
        <taxon>core chlorophytes</taxon>
        <taxon>Chlorophyceae</taxon>
        <taxon>CS clade</taxon>
        <taxon>Chlamydomonadales</taxon>
        <taxon>Volvocaceae</taxon>
        <taxon>Volvox</taxon>
    </lineage>
</organism>